<dbReference type="Pfam" id="PF06101">
    <property type="entry name" value="Vps62"/>
    <property type="match status" value="1"/>
</dbReference>
<accession>A0AA38U3Z8</accession>
<dbReference type="AlphaFoldDB" id="A0AA38U3Z8"/>
<reference evidence="1" key="1">
    <citation type="submission" date="2023-03" db="EMBL/GenBank/DDBJ databases">
        <title>Chromosome-scale reference genome and RAD-based genetic map of yellow starthistle (Centaurea solstitialis) reveal putative structural variation and QTLs associated with invader traits.</title>
        <authorList>
            <person name="Reatini B."/>
            <person name="Cang F.A."/>
            <person name="Jiang Q."/>
            <person name="Mckibben M.T.W."/>
            <person name="Barker M.S."/>
            <person name="Rieseberg L.H."/>
            <person name="Dlugosch K.M."/>
        </authorList>
    </citation>
    <scope>NUCLEOTIDE SEQUENCE</scope>
    <source>
        <strain evidence="1">CAN-66</strain>
        <tissue evidence="1">Leaf</tissue>
    </source>
</reference>
<evidence type="ECO:0000313" key="1">
    <source>
        <dbReference type="EMBL" id="KAJ9566756.1"/>
    </source>
</evidence>
<protein>
    <submittedName>
        <fullName evidence="1">Uncharacterized protein</fullName>
    </submittedName>
</protein>
<keyword evidence="2" id="KW-1185">Reference proteome</keyword>
<dbReference type="InterPro" id="IPR009291">
    <property type="entry name" value="Vps62"/>
</dbReference>
<evidence type="ECO:0000313" key="2">
    <source>
        <dbReference type="Proteomes" id="UP001172457"/>
    </source>
</evidence>
<comment type="caution">
    <text evidence="1">The sequence shown here is derived from an EMBL/GenBank/DDBJ whole genome shotgun (WGS) entry which is preliminary data.</text>
</comment>
<organism evidence="1 2">
    <name type="scientific">Centaurea solstitialis</name>
    <name type="common">yellow star-thistle</name>
    <dbReference type="NCBI Taxonomy" id="347529"/>
    <lineage>
        <taxon>Eukaryota</taxon>
        <taxon>Viridiplantae</taxon>
        <taxon>Streptophyta</taxon>
        <taxon>Embryophyta</taxon>
        <taxon>Tracheophyta</taxon>
        <taxon>Spermatophyta</taxon>
        <taxon>Magnoliopsida</taxon>
        <taxon>eudicotyledons</taxon>
        <taxon>Gunneridae</taxon>
        <taxon>Pentapetalae</taxon>
        <taxon>asterids</taxon>
        <taxon>campanulids</taxon>
        <taxon>Asterales</taxon>
        <taxon>Asteraceae</taxon>
        <taxon>Carduoideae</taxon>
        <taxon>Cardueae</taxon>
        <taxon>Centaureinae</taxon>
        <taxon>Centaurea</taxon>
    </lineage>
</organism>
<sequence length="143" mass="15531">MCAGGAFGKGNIDLGGLEVYEPSHFVKIWDTITSGSDGLGATFYEPYAFPPEFKLLGHYCKPNAKPLLSSVLVAKDTTCDPNHGALKSSIDYTLISTGKGFNFDQHDDDGYIWLLIVPTDYNVVSHIVTKTPQKPSLGKIMCV</sequence>
<proteinExistence type="predicted"/>
<dbReference type="PANTHER" id="PTHR48152">
    <property type="entry name" value="F1C9.34 PROTEIN"/>
    <property type="match status" value="1"/>
</dbReference>
<name>A0AA38U3Z8_9ASTR</name>
<dbReference type="PANTHER" id="PTHR48152:SF3">
    <property type="entry name" value="DUF946 FAMILY PROTEIN (DUF946)"/>
    <property type="match status" value="1"/>
</dbReference>
<gene>
    <name evidence="1" type="ORF">OSB04_002722</name>
</gene>
<dbReference type="Proteomes" id="UP001172457">
    <property type="component" value="Chromosome 1"/>
</dbReference>
<dbReference type="EMBL" id="JARYMX010000001">
    <property type="protein sequence ID" value="KAJ9566756.1"/>
    <property type="molecule type" value="Genomic_DNA"/>
</dbReference>